<dbReference type="InterPro" id="IPR050250">
    <property type="entry name" value="Macrolide_Exporter_MacB"/>
</dbReference>
<gene>
    <name evidence="9" type="ORF">G8759_21685</name>
</gene>
<keyword evidence="5 6" id="KW-0472">Membrane</keyword>
<feature type="transmembrane region" description="Helical" evidence="6">
    <location>
        <begin position="432"/>
        <end position="452"/>
    </location>
</feature>
<dbReference type="Pfam" id="PF12704">
    <property type="entry name" value="MacB_PCD"/>
    <property type="match status" value="1"/>
</dbReference>
<feature type="transmembrane region" description="Helical" evidence="6">
    <location>
        <begin position="21"/>
        <end position="42"/>
    </location>
</feature>
<organism evidence="9 10">
    <name type="scientific">Spirosoma aureum</name>
    <dbReference type="NCBI Taxonomy" id="2692134"/>
    <lineage>
        <taxon>Bacteria</taxon>
        <taxon>Pseudomonadati</taxon>
        <taxon>Bacteroidota</taxon>
        <taxon>Cytophagia</taxon>
        <taxon>Cytophagales</taxon>
        <taxon>Cytophagaceae</taxon>
        <taxon>Spirosoma</taxon>
    </lineage>
</organism>
<sequence>MIRNYLKIAWRNLTRNIGYSAINIGGLAIGMAVAVMIGLWVYDELTYNHYHKNHDQIAQIWQSSVKNGEIKTRFTVPRPLETALRNVYANSFKHIVMSSWTLDGVLSYGNRKVVKEGNYMQPDAPNMLSLDMLAGQKEGLREPNSIMLAASTAKSLFGTENPIGRIIKFDNHYNLKVTGIYADIPFSNSFNTTTFIIPWEHMVANTPWVKEAANSWGNNSFRLYVQIADNTTMEQVTAKIKDIKLNVNRAEYAKNNPQFLLLPMNDWYLRSNFENGIQSGGRIDTVWLFGCIGGFVLLLACINFMNLSTARSQKRAKEVGVRKSVGSVRSQLIGQFLSESFLVVALAFLIAMTLVFVTMPAFNTLASKQIAFPWMNVYFWGATLIFILCTALLAGSYPALYLSSFLPVQVLKGAGPSLRFRVGRFAALPRQLLVVLQFTVSVSLIIGTIIVFRQVQHTKNRPVGYDRAGLVSIPLTEGEFDGKYEFIRNELMGSGAVVAMSATSNPTTDVAYGRGGFLWEGKPADFRASFAWIWVSPDYVKSLGMRIIAGRDFSPDFPSDSNAILLNKTAVDYMGLKDPVGTLLREDNTDNSGQPLTVIGVVDDMVMESPYDPVQPSVYEFNKGSARFYNLRLNPAQNARESIATVERIYKKNFPNLPFQYRFVDQEYAAKFSTEERIGKLAGFFASLAIFISCLGLFGLSSFMAEQRTKEIGIRKVLGASVTNLWQLLSKDFLVLVIVACLITIPIAYYFMNSWLQHYTYRVELSWWIFAVAIVGALFITLLTVSFQAIKAAMLDPVKSLRTE</sequence>
<dbReference type="GO" id="GO:0005886">
    <property type="term" value="C:plasma membrane"/>
    <property type="evidence" value="ECO:0007669"/>
    <property type="project" value="UniProtKB-SubCell"/>
</dbReference>
<evidence type="ECO:0000259" key="7">
    <source>
        <dbReference type="Pfam" id="PF02687"/>
    </source>
</evidence>
<proteinExistence type="predicted"/>
<feature type="transmembrane region" description="Helical" evidence="6">
    <location>
        <begin position="733"/>
        <end position="752"/>
    </location>
</feature>
<evidence type="ECO:0000256" key="1">
    <source>
        <dbReference type="ARBA" id="ARBA00004651"/>
    </source>
</evidence>
<keyword evidence="4 6" id="KW-1133">Transmembrane helix</keyword>
<feature type="transmembrane region" description="Helical" evidence="6">
    <location>
        <begin position="332"/>
        <end position="357"/>
    </location>
</feature>
<dbReference type="EMBL" id="CP050063">
    <property type="protein sequence ID" value="QIP17912.1"/>
    <property type="molecule type" value="Genomic_DNA"/>
</dbReference>
<evidence type="ECO:0000256" key="5">
    <source>
        <dbReference type="ARBA" id="ARBA00023136"/>
    </source>
</evidence>
<evidence type="ECO:0000256" key="6">
    <source>
        <dbReference type="SAM" id="Phobius"/>
    </source>
</evidence>
<comment type="subcellular location">
    <subcellularLocation>
        <location evidence="1">Cell membrane</location>
        <topology evidence="1">Multi-pass membrane protein</topology>
    </subcellularLocation>
</comment>
<dbReference type="InterPro" id="IPR025857">
    <property type="entry name" value="MacB_PCD"/>
</dbReference>
<dbReference type="PANTHER" id="PTHR30572">
    <property type="entry name" value="MEMBRANE COMPONENT OF TRANSPORTER-RELATED"/>
    <property type="match status" value="1"/>
</dbReference>
<accession>A0A6G9AZM7</accession>
<feature type="transmembrane region" description="Helical" evidence="6">
    <location>
        <begin position="681"/>
        <end position="705"/>
    </location>
</feature>
<evidence type="ECO:0000259" key="8">
    <source>
        <dbReference type="Pfam" id="PF12704"/>
    </source>
</evidence>
<feature type="transmembrane region" description="Helical" evidence="6">
    <location>
        <begin position="377"/>
        <end position="402"/>
    </location>
</feature>
<keyword evidence="2" id="KW-1003">Cell membrane</keyword>
<feature type="transmembrane region" description="Helical" evidence="6">
    <location>
        <begin position="286"/>
        <end position="307"/>
    </location>
</feature>
<keyword evidence="3 6" id="KW-0812">Transmembrane</keyword>
<evidence type="ECO:0000256" key="3">
    <source>
        <dbReference type="ARBA" id="ARBA00022692"/>
    </source>
</evidence>
<dbReference type="InterPro" id="IPR003838">
    <property type="entry name" value="ABC3_permease_C"/>
</dbReference>
<feature type="domain" description="ABC3 transporter permease C-terminal" evidence="7">
    <location>
        <begin position="292"/>
        <end position="404"/>
    </location>
</feature>
<name>A0A6G9AZM7_9BACT</name>
<evidence type="ECO:0000313" key="10">
    <source>
        <dbReference type="Proteomes" id="UP000501802"/>
    </source>
</evidence>
<feature type="domain" description="MacB-like periplasmic core" evidence="8">
    <location>
        <begin position="20"/>
        <end position="242"/>
    </location>
</feature>
<dbReference type="AlphaFoldDB" id="A0A6G9AZM7"/>
<feature type="transmembrane region" description="Helical" evidence="6">
    <location>
        <begin position="767"/>
        <end position="790"/>
    </location>
</feature>
<feature type="domain" description="ABC3 transporter permease C-terminal" evidence="7">
    <location>
        <begin position="684"/>
        <end position="793"/>
    </location>
</feature>
<evidence type="ECO:0000256" key="2">
    <source>
        <dbReference type="ARBA" id="ARBA00022475"/>
    </source>
</evidence>
<reference evidence="9 10" key="1">
    <citation type="submission" date="2020-03" db="EMBL/GenBank/DDBJ databases">
        <authorList>
            <person name="Kim M.K."/>
        </authorList>
    </citation>
    <scope>NUCLEOTIDE SEQUENCE [LARGE SCALE GENOMIC DNA]</scope>
    <source>
        <strain evidence="9 10">BT328</strain>
    </source>
</reference>
<protein>
    <submittedName>
        <fullName evidence="9">FtsX-like permease family protein</fullName>
    </submittedName>
</protein>
<dbReference type="Proteomes" id="UP000501802">
    <property type="component" value="Chromosome"/>
</dbReference>
<keyword evidence="10" id="KW-1185">Reference proteome</keyword>
<dbReference type="GO" id="GO:0022857">
    <property type="term" value="F:transmembrane transporter activity"/>
    <property type="evidence" value="ECO:0007669"/>
    <property type="project" value="TreeGrafter"/>
</dbReference>
<dbReference type="KEGG" id="spib:G8759_21685"/>
<dbReference type="PANTHER" id="PTHR30572:SF18">
    <property type="entry name" value="ABC-TYPE MACROLIDE FAMILY EXPORT SYSTEM PERMEASE COMPONENT 2"/>
    <property type="match status" value="1"/>
</dbReference>
<dbReference type="Pfam" id="PF02687">
    <property type="entry name" value="FtsX"/>
    <property type="match status" value="2"/>
</dbReference>
<evidence type="ECO:0000256" key="4">
    <source>
        <dbReference type="ARBA" id="ARBA00022989"/>
    </source>
</evidence>
<evidence type="ECO:0000313" key="9">
    <source>
        <dbReference type="EMBL" id="QIP17912.1"/>
    </source>
</evidence>